<evidence type="ECO:0000259" key="1">
    <source>
        <dbReference type="Pfam" id="PF13304"/>
    </source>
</evidence>
<dbReference type="Proteomes" id="UP000249082">
    <property type="component" value="Unassembled WGS sequence"/>
</dbReference>
<dbReference type="InterPro" id="IPR027417">
    <property type="entry name" value="P-loop_NTPase"/>
</dbReference>
<dbReference type="InterPro" id="IPR003959">
    <property type="entry name" value="ATPase_AAA_core"/>
</dbReference>
<dbReference type="Gene3D" id="3.40.50.300">
    <property type="entry name" value="P-loop containing nucleotide triphosphate hydrolases"/>
    <property type="match status" value="1"/>
</dbReference>
<keyword evidence="2" id="KW-0547">Nucleotide-binding</keyword>
<sequence>MLIEFSVSNFRSIHHRQSLSMVPGTSREVRSRFCHHTDSKAMPHVLKSAALFGANGSGKSTIVQALAFMKTFVVDSAREGQEGDLIDVTPFLLGEENNVNPSEFEIVFIADGVRYQYGFSANSDRVHEEWLYVVPATGRMQRWFERRYDEETGNVEWYINPSLRGEKEIWRKSTRNNALFLSSAVQLKGEVFSPIFNWFRSNLKVIISSQRLTDNYTASQCKNSALRARILSVLEAVDTGIVDFQIDEEEFDEDSIPDVITEELRANLIKSMKGQKFYEVRTGRNVPGRGNVYLDIKDESDGTRVLFALAGPWLDTLDNGYTLVVDELSNSLHPLAFHYLVSLVNNEANSTGAQLVFTTHDTTVMMAKRLHADQINFVEKNAHFETSIRPLSDFEVRSEEAIQKGYLGGRYGGLPKIYEELV</sequence>
<dbReference type="PANTHER" id="PTHR40396:SF1">
    <property type="entry name" value="ATPASE AAA-TYPE CORE DOMAIN-CONTAINING PROTEIN"/>
    <property type="match status" value="1"/>
</dbReference>
<evidence type="ECO:0000313" key="3">
    <source>
        <dbReference type="Proteomes" id="UP000249082"/>
    </source>
</evidence>
<evidence type="ECO:0000313" key="2">
    <source>
        <dbReference type="EMBL" id="PZQ55294.1"/>
    </source>
</evidence>
<protein>
    <submittedName>
        <fullName evidence="2">ATP-binding protein</fullName>
    </submittedName>
</protein>
<gene>
    <name evidence="2" type="ORF">DI555_08070</name>
</gene>
<dbReference type="PANTHER" id="PTHR40396">
    <property type="entry name" value="ATPASE-LIKE PROTEIN"/>
    <property type="match status" value="1"/>
</dbReference>
<name>A0A2W5NQR9_9SPHN</name>
<dbReference type="Pfam" id="PF13304">
    <property type="entry name" value="AAA_21"/>
    <property type="match status" value="1"/>
</dbReference>
<dbReference type="AlphaFoldDB" id="A0A2W5NQR9"/>
<proteinExistence type="predicted"/>
<dbReference type="SUPFAM" id="SSF52540">
    <property type="entry name" value="P-loop containing nucleoside triphosphate hydrolases"/>
    <property type="match status" value="1"/>
</dbReference>
<dbReference type="GO" id="GO:0005524">
    <property type="term" value="F:ATP binding"/>
    <property type="evidence" value="ECO:0007669"/>
    <property type="project" value="UniProtKB-KW"/>
</dbReference>
<dbReference type="EMBL" id="QFPX01000006">
    <property type="protein sequence ID" value="PZQ55294.1"/>
    <property type="molecule type" value="Genomic_DNA"/>
</dbReference>
<comment type="caution">
    <text evidence="2">The sequence shown here is derived from an EMBL/GenBank/DDBJ whole genome shotgun (WGS) entry which is preliminary data.</text>
</comment>
<accession>A0A2W5NQR9</accession>
<reference evidence="2 3" key="1">
    <citation type="submission" date="2017-08" db="EMBL/GenBank/DDBJ databases">
        <title>Infants hospitalized years apart are colonized by the same room-sourced microbial strains.</title>
        <authorList>
            <person name="Brooks B."/>
            <person name="Olm M.R."/>
            <person name="Firek B.A."/>
            <person name="Baker R."/>
            <person name="Thomas B.C."/>
            <person name="Morowitz M.J."/>
            <person name="Banfield J.F."/>
        </authorList>
    </citation>
    <scope>NUCLEOTIDE SEQUENCE [LARGE SCALE GENOMIC DNA]</scope>
    <source>
        <strain evidence="2">S2_005_002_R2_33</strain>
    </source>
</reference>
<organism evidence="2 3">
    <name type="scientific">Novosphingobium pentaromativorans</name>
    <dbReference type="NCBI Taxonomy" id="205844"/>
    <lineage>
        <taxon>Bacteria</taxon>
        <taxon>Pseudomonadati</taxon>
        <taxon>Pseudomonadota</taxon>
        <taxon>Alphaproteobacteria</taxon>
        <taxon>Sphingomonadales</taxon>
        <taxon>Sphingomonadaceae</taxon>
        <taxon>Novosphingobium</taxon>
    </lineage>
</organism>
<keyword evidence="2" id="KW-0067">ATP-binding</keyword>
<feature type="domain" description="ATPase AAA-type core" evidence="1">
    <location>
        <begin position="49"/>
        <end position="365"/>
    </location>
</feature>
<dbReference type="GO" id="GO:0016887">
    <property type="term" value="F:ATP hydrolysis activity"/>
    <property type="evidence" value="ECO:0007669"/>
    <property type="project" value="InterPro"/>
</dbReference>